<organism evidence="9 10">
    <name type="scientific">Ascaris lumbricoides</name>
    <name type="common">Giant roundworm</name>
    <dbReference type="NCBI Taxonomy" id="6252"/>
    <lineage>
        <taxon>Eukaryota</taxon>
        <taxon>Metazoa</taxon>
        <taxon>Ecdysozoa</taxon>
        <taxon>Nematoda</taxon>
        <taxon>Chromadorea</taxon>
        <taxon>Rhabditida</taxon>
        <taxon>Spirurina</taxon>
        <taxon>Ascaridomorpha</taxon>
        <taxon>Ascaridoidea</taxon>
        <taxon>Ascarididae</taxon>
        <taxon>Ascaris</taxon>
    </lineage>
</organism>
<feature type="compositionally biased region" description="Polar residues" evidence="7">
    <location>
        <begin position="535"/>
        <end position="549"/>
    </location>
</feature>
<feature type="compositionally biased region" description="Polar residues" evidence="7">
    <location>
        <begin position="480"/>
        <end position="489"/>
    </location>
</feature>
<dbReference type="InterPro" id="IPR036638">
    <property type="entry name" value="HLH_DNA-bd_sf"/>
</dbReference>
<dbReference type="PANTHER" id="PTHR15741">
    <property type="entry name" value="BASIC HELIX-LOOP-HELIX ZIP TRANSCRIPTION FACTOR"/>
    <property type="match status" value="1"/>
</dbReference>
<evidence type="ECO:0000256" key="2">
    <source>
        <dbReference type="ARBA" id="ARBA00023015"/>
    </source>
</evidence>
<evidence type="ECO:0000256" key="5">
    <source>
        <dbReference type="ARBA" id="ARBA00023242"/>
    </source>
</evidence>
<dbReference type="GO" id="GO:0046983">
    <property type="term" value="F:protein dimerization activity"/>
    <property type="evidence" value="ECO:0007669"/>
    <property type="project" value="InterPro"/>
</dbReference>
<feature type="domain" description="BHLH" evidence="8">
    <location>
        <begin position="656"/>
        <end position="709"/>
    </location>
</feature>
<feature type="compositionally biased region" description="Basic and acidic residues" evidence="7">
    <location>
        <begin position="586"/>
        <end position="597"/>
    </location>
</feature>
<dbReference type="CDD" id="cd21739">
    <property type="entry name" value="NES2-NLS_ChREBP-like"/>
    <property type="match status" value="1"/>
</dbReference>
<feature type="coiled-coil region" evidence="6">
    <location>
        <begin position="706"/>
        <end position="740"/>
    </location>
</feature>
<evidence type="ECO:0000256" key="4">
    <source>
        <dbReference type="ARBA" id="ARBA00023163"/>
    </source>
</evidence>
<protein>
    <submittedName>
        <fullName evidence="10">BHLH domain-containing protein</fullName>
    </submittedName>
</protein>
<dbReference type="GO" id="GO:0000981">
    <property type="term" value="F:DNA-binding transcription factor activity, RNA polymerase II-specific"/>
    <property type="evidence" value="ECO:0007669"/>
    <property type="project" value="TreeGrafter"/>
</dbReference>
<proteinExistence type="predicted"/>
<reference evidence="10" key="1">
    <citation type="submission" date="2023-03" db="UniProtKB">
        <authorList>
            <consortium name="WormBaseParasite"/>
        </authorList>
    </citation>
    <scope>IDENTIFICATION</scope>
</reference>
<feature type="region of interest" description="Disordered" evidence="7">
    <location>
        <begin position="445"/>
        <end position="620"/>
    </location>
</feature>
<keyword evidence="4" id="KW-0804">Transcription</keyword>
<feature type="compositionally biased region" description="Low complexity" evidence="7">
    <location>
        <begin position="561"/>
        <end position="577"/>
    </location>
</feature>
<dbReference type="GO" id="GO:0000978">
    <property type="term" value="F:RNA polymerase II cis-regulatory region sequence-specific DNA binding"/>
    <property type="evidence" value="ECO:0007669"/>
    <property type="project" value="TreeGrafter"/>
</dbReference>
<dbReference type="InterPro" id="IPR052207">
    <property type="entry name" value="Max-like/E-box_TFs"/>
</dbReference>
<evidence type="ECO:0000256" key="6">
    <source>
        <dbReference type="SAM" id="Coils"/>
    </source>
</evidence>
<keyword evidence="9" id="KW-1185">Reference proteome</keyword>
<feature type="compositionally biased region" description="Polar residues" evidence="7">
    <location>
        <begin position="508"/>
        <end position="522"/>
    </location>
</feature>
<keyword evidence="2" id="KW-0805">Transcription regulation</keyword>
<accession>A0A9J2PAY0</accession>
<feature type="compositionally biased region" description="Acidic residues" evidence="7">
    <location>
        <begin position="22"/>
        <end position="35"/>
    </location>
</feature>
<dbReference type="SMART" id="SM00353">
    <property type="entry name" value="HLH"/>
    <property type="match status" value="1"/>
</dbReference>
<feature type="compositionally biased region" description="Basic and acidic residues" evidence="7">
    <location>
        <begin position="604"/>
        <end position="616"/>
    </location>
</feature>
<keyword evidence="3" id="KW-0238">DNA-binding</keyword>
<feature type="region of interest" description="Disordered" evidence="7">
    <location>
        <begin position="321"/>
        <end position="347"/>
    </location>
</feature>
<feature type="compositionally biased region" description="Low complexity" evidence="7">
    <location>
        <begin position="464"/>
        <end position="479"/>
    </location>
</feature>
<dbReference type="WBParaSite" id="ALUE_0000711001-mRNA-1">
    <property type="protein sequence ID" value="ALUE_0000711001-mRNA-1"/>
    <property type="gene ID" value="ALUE_0000711001"/>
</dbReference>
<feature type="region of interest" description="Disordered" evidence="7">
    <location>
        <begin position="232"/>
        <end position="269"/>
    </location>
</feature>
<dbReference type="GO" id="GO:0005634">
    <property type="term" value="C:nucleus"/>
    <property type="evidence" value="ECO:0007669"/>
    <property type="project" value="UniProtKB-SubCell"/>
</dbReference>
<feature type="compositionally biased region" description="Polar residues" evidence="7">
    <location>
        <begin position="256"/>
        <end position="266"/>
    </location>
</feature>
<feature type="region of interest" description="Disordered" evidence="7">
    <location>
        <begin position="1"/>
        <end position="35"/>
    </location>
</feature>
<dbReference type="PROSITE" id="PS50888">
    <property type="entry name" value="BHLH"/>
    <property type="match status" value="1"/>
</dbReference>
<comment type="subcellular location">
    <subcellularLocation>
        <location evidence="1">Nucleus</location>
    </subcellularLocation>
</comment>
<dbReference type="PANTHER" id="PTHR15741:SF37">
    <property type="entry name" value="LD38259P"/>
    <property type="match status" value="1"/>
</dbReference>
<keyword evidence="6" id="KW-0175">Coiled coil</keyword>
<evidence type="ECO:0000256" key="7">
    <source>
        <dbReference type="SAM" id="MobiDB-lite"/>
    </source>
</evidence>
<dbReference type="SUPFAM" id="SSF47459">
    <property type="entry name" value="HLH, helix-loop-helix DNA-binding domain"/>
    <property type="match status" value="1"/>
</dbReference>
<evidence type="ECO:0000259" key="8">
    <source>
        <dbReference type="PROSITE" id="PS50888"/>
    </source>
</evidence>
<evidence type="ECO:0000256" key="1">
    <source>
        <dbReference type="ARBA" id="ARBA00004123"/>
    </source>
</evidence>
<keyword evidence="5" id="KW-0539">Nucleus</keyword>
<dbReference type="Gene3D" id="4.10.280.10">
    <property type="entry name" value="Helix-loop-helix DNA-binding domain"/>
    <property type="match status" value="1"/>
</dbReference>
<dbReference type="Pfam" id="PF00010">
    <property type="entry name" value="HLH"/>
    <property type="match status" value="1"/>
</dbReference>
<evidence type="ECO:0000313" key="10">
    <source>
        <dbReference type="WBParaSite" id="ALUE_0000711001-mRNA-1"/>
    </source>
</evidence>
<name>A0A9J2PAY0_ASCLU</name>
<sequence length="856" mass="96313">MTSHEPIHSGHFMTSNPHNDDLAPDEEDEDVEVEVVDDEEDRLVAEDDTEERRALKNQELILDMKVTCFNHLPEVLRIELCTDKDTAGFPILETDDSLLIFKFQDEKPVTFYKFGPKKTQSIAIDVSLNKLNKCIKVAYNKMTTPKWKDFKGLRLHWKQRIRLNNVIWRAYYMEFRKPDKNKAKKTPYCYFAVPDDDTTHTKIEGSVMEGMYWKRRMEAVCAQYKRWRHFNKGRKKGRKRENSCSGESGAQKLPPKSQTPKNTSSEYFDIDDYDNEFTDTLFDSLSQPYMFPNPKEMVQGCNADVMQPGLLSLQPSIEEIMASFDPPPDPLQAGTDSAPPPSVSSSYSTKEYDAANLLVDYRSQTQPTRQPSTVSSQVLMVNSCAPTYSQAAYERIPPVISVPFSDTSNLDYVPQFLTTTSIPPTSTVLTNRSWWMNFPSTPTHSLLGSPSAPSPLMHSPTGPPSLTVNSPSSLLLPSPTETVRANTPSKGALKAYPNPAPPQKLTERWTTMANASMSSRSGVDTIGMGMHTPSPWKQVSTSPSVNTHSLPIPQPLYPQLSTHISSSSSLSMEQSTSVAAPLPSLIKEEEEKSDRRPHSLKGCESMRESSVFREHSLTSNTESRRILNAAGMETEISRRRSPRSAAADSTIEPVERKRILHLNAEQNRRSALKDGFEQLLGLLPNVYSAGTKPTNAVVLARAAERIRELRATITHNGEKADELQQQIQRLNDKIASLQASLPSPSRGGTTTVSQRTLVEQFFERYTKDRSRQDFRFWMMAKMMRPLIESLGECLCEDVTCRERVIASANDWLNANWQPSAMRPLASSMLIYLATNTSMLTNPSALQEHVQKEISKH</sequence>
<feature type="compositionally biased region" description="Low complexity" evidence="7">
    <location>
        <begin position="445"/>
        <end position="456"/>
    </location>
</feature>
<dbReference type="AlphaFoldDB" id="A0A9J2PAY0"/>
<dbReference type="InterPro" id="IPR011598">
    <property type="entry name" value="bHLH_dom"/>
</dbReference>
<evidence type="ECO:0000256" key="3">
    <source>
        <dbReference type="ARBA" id="ARBA00023125"/>
    </source>
</evidence>
<evidence type="ECO:0000313" key="9">
    <source>
        <dbReference type="Proteomes" id="UP000036681"/>
    </source>
</evidence>
<dbReference type="Proteomes" id="UP000036681">
    <property type="component" value="Unplaced"/>
</dbReference>